<organism evidence="2 3">
    <name type="scientific">Candidatus Accumulibacter meliphilus</name>
    <dbReference type="NCBI Taxonomy" id="2211374"/>
    <lineage>
        <taxon>Bacteria</taxon>
        <taxon>Pseudomonadati</taxon>
        <taxon>Pseudomonadota</taxon>
        <taxon>Betaproteobacteria</taxon>
        <taxon>Candidatus Accumulibacter</taxon>
    </lineage>
</organism>
<proteinExistence type="predicted"/>
<reference evidence="2 3" key="1">
    <citation type="submission" date="2018-05" db="EMBL/GenBank/DDBJ databases">
        <title>Integrated omic analyses show evidence that a Ca. Accumulibacter phosphatis strain performs denitrification under micro-aerobic conditions.</title>
        <authorList>
            <person name="Camejo P.Y."/>
            <person name="Katherine M.D."/>
            <person name="Daniel N.R."/>
        </authorList>
    </citation>
    <scope>NUCLEOTIDE SEQUENCE [LARGE SCALE GENOMIC DNA]</scope>
    <source>
        <strain evidence="2">UW-LDO-IC</strain>
    </source>
</reference>
<dbReference type="Proteomes" id="UP000253831">
    <property type="component" value="Unassembled WGS sequence"/>
</dbReference>
<protein>
    <submittedName>
        <fullName evidence="2">Uncharacterized protein</fullName>
    </submittedName>
</protein>
<evidence type="ECO:0000256" key="1">
    <source>
        <dbReference type="SAM" id="MobiDB-lite"/>
    </source>
</evidence>
<feature type="compositionally biased region" description="Low complexity" evidence="1">
    <location>
        <begin position="105"/>
        <end position="117"/>
    </location>
</feature>
<sequence length="117" mass="13116">MVTETQPASFSRETCNDYRPVNSSFCSTARQIRVDQHQRYQCVEQMQSVSNASCFIGQQIAVDTRYRYQCDQKIGGYESLSCRRGVSVTVGFGPRPVSGSDARRSSTAATASIRTWR</sequence>
<evidence type="ECO:0000313" key="3">
    <source>
        <dbReference type="Proteomes" id="UP000253831"/>
    </source>
</evidence>
<dbReference type="AlphaFoldDB" id="A0A369XI19"/>
<feature type="region of interest" description="Disordered" evidence="1">
    <location>
        <begin position="93"/>
        <end position="117"/>
    </location>
</feature>
<name>A0A369XI19_9PROT</name>
<evidence type="ECO:0000313" key="2">
    <source>
        <dbReference type="EMBL" id="RDE49771.1"/>
    </source>
</evidence>
<accession>A0A369XI19</accession>
<gene>
    <name evidence="2" type="ORF">DVS81_15055</name>
</gene>
<comment type="caution">
    <text evidence="2">The sequence shown here is derived from an EMBL/GenBank/DDBJ whole genome shotgun (WGS) entry which is preliminary data.</text>
</comment>
<dbReference type="EMBL" id="QPGA01000033">
    <property type="protein sequence ID" value="RDE49771.1"/>
    <property type="molecule type" value="Genomic_DNA"/>
</dbReference>